<dbReference type="HOGENOM" id="CLU_2562226_0_0_1"/>
<proteinExistence type="predicted"/>
<dbReference type="Proteomes" id="UP000008021">
    <property type="component" value="Chromosome 4"/>
</dbReference>
<reference evidence="1" key="2">
    <citation type="submission" date="2018-05" db="EMBL/GenBank/DDBJ databases">
        <title>OmerRS3 (Oryza meridionalis Reference Sequence Version 3).</title>
        <authorList>
            <person name="Zhang J."/>
            <person name="Kudrna D."/>
            <person name="Lee S."/>
            <person name="Talag J."/>
            <person name="Welchert J."/>
            <person name="Wing R.A."/>
        </authorList>
    </citation>
    <scope>NUCLEOTIDE SEQUENCE [LARGE SCALE GENOMIC DNA]</scope>
    <source>
        <strain evidence="1">cv. OR44</strain>
    </source>
</reference>
<dbReference type="EnsemblPlants" id="OMERI04G06860.1">
    <property type="protein sequence ID" value="OMERI04G06860.1"/>
    <property type="gene ID" value="OMERI04G06860"/>
</dbReference>
<accession>A0A0E0DCG6</accession>
<organism evidence="1">
    <name type="scientific">Oryza meridionalis</name>
    <dbReference type="NCBI Taxonomy" id="40149"/>
    <lineage>
        <taxon>Eukaryota</taxon>
        <taxon>Viridiplantae</taxon>
        <taxon>Streptophyta</taxon>
        <taxon>Embryophyta</taxon>
        <taxon>Tracheophyta</taxon>
        <taxon>Spermatophyta</taxon>
        <taxon>Magnoliopsida</taxon>
        <taxon>Liliopsida</taxon>
        <taxon>Poales</taxon>
        <taxon>Poaceae</taxon>
        <taxon>BOP clade</taxon>
        <taxon>Oryzoideae</taxon>
        <taxon>Oryzeae</taxon>
        <taxon>Oryzinae</taxon>
        <taxon>Oryza</taxon>
    </lineage>
</organism>
<protein>
    <submittedName>
        <fullName evidence="1">Uncharacterized protein</fullName>
    </submittedName>
</protein>
<dbReference type="Gramene" id="OMERI04G06860.1">
    <property type="protein sequence ID" value="OMERI04G06860.1"/>
    <property type="gene ID" value="OMERI04G06860"/>
</dbReference>
<keyword evidence="2" id="KW-1185">Reference proteome</keyword>
<name>A0A0E0DCG6_9ORYZ</name>
<sequence>MDGGLKAVAVGLLLWAGRGRRHPVELVPLLLVHGRDIDIAGAAKCSTRMAPHHPPLLADELGAVERGDDDEIPLLRFSLSLH</sequence>
<dbReference type="AlphaFoldDB" id="A0A0E0DCG6"/>
<evidence type="ECO:0000313" key="2">
    <source>
        <dbReference type="Proteomes" id="UP000008021"/>
    </source>
</evidence>
<reference evidence="1" key="1">
    <citation type="submission" date="2015-04" db="UniProtKB">
        <authorList>
            <consortium name="EnsemblPlants"/>
        </authorList>
    </citation>
    <scope>IDENTIFICATION</scope>
</reference>
<evidence type="ECO:0000313" key="1">
    <source>
        <dbReference type="EnsemblPlants" id="OMERI04G06860.1"/>
    </source>
</evidence>